<keyword evidence="7" id="KW-0479">Metal-binding</keyword>
<evidence type="ECO:0000259" key="8">
    <source>
        <dbReference type="Pfam" id="PF08652"/>
    </source>
</evidence>
<dbReference type="AlphaFoldDB" id="A0AAN7YM75"/>
<comment type="similarity">
    <text evidence="2 7">Belongs to the DXO/Dom3Z family.</text>
</comment>
<evidence type="ECO:0000256" key="7">
    <source>
        <dbReference type="RuleBase" id="RU367113"/>
    </source>
</evidence>
<evidence type="ECO:0000256" key="6">
    <source>
        <dbReference type="ARBA" id="ARBA00048124"/>
    </source>
</evidence>
<proteinExistence type="inferred from homology"/>
<evidence type="ECO:0000256" key="2">
    <source>
        <dbReference type="ARBA" id="ARBA00006562"/>
    </source>
</evidence>
<keyword evidence="7" id="KW-0378">Hydrolase</keyword>
<comment type="cofactor">
    <cofactor evidence="1 7">
        <name>a divalent metal cation</name>
        <dbReference type="ChEBI" id="CHEBI:60240"/>
    </cofactor>
</comment>
<name>A0AAN7YM75_9PEZI</name>
<dbReference type="GO" id="GO:0005634">
    <property type="term" value="C:nucleus"/>
    <property type="evidence" value="ECO:0007669"/>
    <property type="project" value="UniProtKB-SubCell"/>
</dbReference>
<dbReference type="PANTHER" id="PTHR12395">
    <property type="entry name" value="DOM-3 RELATED"/>
    <property type="match status" value="1"/>
</dbReference>
<sequence>MATFDFSRLDQFAGSSTSIRRPREFAYFSYDEDHILNPLSTESLAYYYPSFVDAPGAQVDRPDLSTGFDTFRKRDDSVDEHLDGLLETLQAHEERMLAKVEAGDGVLSDVRTKADIITYRGMMTKILTAAFDDRFGDFEMNATWFQDTIFIEENHAYKEADRQSQRTTQPRQGEASQEMMQYWGITSRPSQPSCPVSDRKPPGYHFETLSVLPLPWAQCTRYEIESRPTKPVSNYAQYCSIVRTGIGSTTLVLGGEVDAVLGAKPENPEDPIPWVELKTAADSPLNNAREVTKYERRLLKYWAQSFLLGVPKIIIGHRSPDGFLTRTTELETQRIPSLVKRGNGTWDGNICINLAAAFLEVLSRTVVGEGVWRIRRRRGVAVFEVFRSVDIGTGSILTDNFRLHREKLRGLEMGAAKGG</sequence>
<comment type="caution">
    <text evidence="9">The sequence shown here is derived from an EMBL/GenBank/DDBJ whole genome shotgun (WGS) entry which is preliminary data.</text>
</comment>
<comment type="catalytic activity">
    <reaction evidence="6">
        <text>a 5'-end NAD(+)-phospho-ribonucleoside in mRNA + H2O = a 5'-end phospho-ribonucleoside in mRNA + NAD(+) + H(+)</text>
        <dbReference type="Rhea" id="RHEA:60880"/>
        <dbReference type="Rhea" id="RHEA-COMP:15692"/>
        <dbReference type="Rhea" id="RHEA-COMP:15698"/>
        <dbReference type="ChEBI" id="CHEBI:15377"/>
        <dbReference type="ChEBI" id="CHEBI:15378"/>
        <dbReference type="ChEBI" id="CHEBI:57540"/>
        <dbReference type="ChEBI" id="CHEBI:138282"/>
        <dbReference type="ChEBI" id="CHEBI:144029"/>
    </reaction>
    <physiologicalReaction direction="left-to-right" evidence="6">
        <dbReference type="Rhea" id="RHEA:60881"/>
    </physiologicalReaction>
</comment>
<keyword evidence="7" id="KW-0547">Nucleotide-binding</keyword>
<gene>
    <name evidence="9" type="ORF">LTR62_001875</name>
</gene>
<dbReference type="GO" id="GO:0034353">
    <property type="term" value="F:mRNA 5'-diphosphatase activity"/>
    <property type="evidence" value="ECO:0007669"/>
    <property type="project" value="TreeGrafter"/>
</dbReference>
<dbReference type="GO" id="GO:0003723">
    <property type="term" value="F:RNA binding"/>
    <property type="evidence" value="ECO:0007669"/>
    <property type="project" value="UniProtKB-KW"/>
</dbReference>
<dbReference type="GO" id="GO:0000956">
    <property type="term" value="P:nuclear-transcribed mRNA catabolic process"/>
    <property type="evidence" value="ECO:0007669"/>
    <property type="project" value="TreeGrafter"/>
</dbReference>
<dbReference type="GO" id="GO:0000166">
    <property type="term" value="F:nucleotide binding"/>
    <property type="evidence" value="ECO:0007669"/>
    <property type="project" value="UniProtKB-KW"/>
</dbReference>
<comment type="catalytic activity">
    <reaction evidence="4">
        <text>a 5'-end triphospho-ribonucleoside in mRNA + H2O = a 5'-end phospho-ribonucleoside in mRNA + diphosphate + H(+)</text>
        <dbReference type="Rhea" id="RHEA:78683"/>
        <dbReference type="Rhea" id="RHEA-COMP:15692"/>
        <dbReference type="Rhea" id="RHEA-COMP:17164"/>
        <dbReference type="ChEBI" id="CHEBI:15377"/>
        <dbReference type="ChEBI" id="CHEBI:15378"/>
        <dbReference type="ChEBI" id="CHEBI:33019"/>
        <dbReference type="ChEBI" id="CHEBI:138282"/>
        <dbReference type="ChEBI" id="CHEBI:167618"/>
    </reaction>
    <physiologicalReaction direction="left-to-right" evidence="4">
        <dbReference type="Rhea" id="RHEA:78684"/>
    </physiologicalReaction>
</comment>
<evidence type="ECO:0000256" key="4">
    <source>
        <dbReference type="ARBA" id="ARBA00044692"/>
    </source>
</evidence>
<comment type="catalytic activity">
    <reaction evidence="3">
        <text>a 5'-end (N(7)-methyl 5'-triphosphoguanosine)-ribonucleoside-ribonucleotide in mRNA + H2O = a (N(7)-methyl 5'-triphosphoguanosine)-nucleoside + a 5'-end phospho-ribonucleoside in mRNA + H(+)</text>
        <dbReference type="Rhea" id="RHEA:66928"/>
        <dbReference type="Rhea" id="RHEA-COMP:15692"/>
        <dbReference type="Rhea" id="RHEA-COMP:17313"/>
        <dbReference type="ChEBI" id="CHEBI:15377"/>
        <dbReference type="ChEBI" id="CHEBI:15378"/>
        <dbReference type="ChEBI" id="CHEBI:138282"/>
        <dbReference type="ChEBI" id="CHEBI:172876"/>
        <dbReference type="ChEBI" id="CHEBI:172877"/>
    </reaction>
    <physiologicalReaction direction="left-to-right" evidence="3">
        <dbReference type="Rhea" id="RHEA:66929"/>
    </physiologicalReaction>
</comment>
<protein>
    <recommendedName>
        <fullName evidence="7">Decapping nuclease</fullName>
        <ecNumber evidence="7">3.6.1.-</ecNumber>
    </recommendedName>
</protein>
<comment type="subcellular location">
    <subcellularLocation>
        <location evidence="7">Nucleus</location>
    </subcellularLocation>
</comment>
<dbReference type="InterPro" id="IPR013961">
    <property type="entry name" value="RAI1"/>
</dbReference>
<evidence type="ECO:0000256" key="5">
    <source>
        <dbReference type="ARBA" id="ARBA00046211"/>
    </source>
</evidence>
<dbReference type="EMBL" id="JAVRRL010000141">
    <property type="protein sequence ID" value="KAK5107091.1"/>
    <property type="molecule type" value="Genomic_DNA"/>
</dbReference>
<dbReference type="InterPro" id="IPR039039">
    <property type="entry name" value="RAI1-like_fam"/>
</dbReference>
<dbReference type="GO" id="GO:0110155">
    <property type="term" value="P:NAD-cap decapping"/>
    <property type="evidence" value="ECO:0007669"/>
    <property type="project" value="TreeGrafter"/>
</dbReference>
<keyword evidence="7" id="KW-0539">Nucleus</keyword>
<dbReference type="Proteomes" id="UP001310890">
    <property type="component" value="Unassembled WGS sequence"/>
</dbReference>
<feature type="domain" description="RAI1-like" evidence="8">
    <location>
        <begin position="203"/>
        <end position="402"/>
    </location>
</feature>
<dbReference type="EC" id="3.6.1.-" evidence="7"/>
<keyword evidence="7" id="KW-0540">Nuclease</keyword>
<dbReference type="PANTHER" id="PTHR12395:SF9">
    <property type="entry name" value="DECAPPING AND EXORIBONUCLEASE PROTEIN"/>
    <property type="match status" value="1"/>
</dbReference>
<dbReference type="GO" id="GO:0005829">
    <property type="term" value="C:cytosol"/>
    <property type="evidence" value="ECO:0007669"/>
    <property type="project" value="TreeGrafter"/>
</dbReference>
<evidence type="ECO:0000256" key="1">
    <source>
        <dbReference type="ARBA" id="ARBA00001968"/>
    </source>
</evidence>
<evidence type="ECO:0000313" key="10">
    <source>
        <dbReference type="Proteomes" id="UP001310890"/>
    </source>
</evidence>
<accession>A0AAN7YM75</accession>
<evidence type="ECO:0000256" key="3">
    <source>
        <dbReference type="ARBA" id="ARBA00044676"/>
    </source>
</evidence>
<keyword evidence="7" id="KW-0694">RNA-binding</keyword>
<dbReference type="GO" id="GO:0046872">
    <property type="term" value="F:metal ion binding"/>
    <property type="evidence" value="ECO:0007669"/>
    <property type="project" value="UniProtKB-KW"/>
</dbReference>
<dbReference type="GO" id="GO:0004518">
    <property type="term" value="F:nuclease activity"/>
    <property type="evidence" value="ECO:0007669"/>
    <property type="project" value="UniProtKB-KW"/>
</dbReference>
<evidence type="ECO:0000313" key="9">
    <source>
        <dbReference type="EMBL" id="KAK5107091.1"/>
    </source>
</evidence>
<reference evidence="9" key="1">
    <citation type="submission" date="2023-08" db="EMBL/GenBank/DDBJ databases">
        <title>Black Yeasts Isolated from many extreme environments.</title>
        <authorList>
            <person name="Coleine C."/>
            <person name="Stajich J.E."/>
            <person name="Selbmann L."/>
        </authorList>
    </citation>
    <scope>NUCLEOTIDE SEQUENCE</scope>
    <source>
        <strain evidence="9">CCFEE 5401</strain>
    </source>
</reference>
<feature type="domain" description="RAI1-like" evidence="8">
    <location>
        <begin position="20"/>
        <end position="185"/>
    </location>
</feature>
<organism evidence="9 10">
    <name type="scientific">Meristemomyces frigidus</name>
    <dbReference type="NCBI Taxonomy" id="1508187"/>
    <lineage>
        <taxon>Eukaryota</taxon>
        <taxon>Fungi</taxon>
        <taxon>Dikarya</taxon>
        <taxon>Ascomycota</taxon>
        <taxon>Pezizomycotina</taxon>
        <taxon>Dothideomycetes</taxon>
        <taxon>Dothideomycetidae</taxon>
        <taxon>Mycosphaerellales</taxon>
        <taxon>Teratosphaeriaceae</taxon>
        <taxon>Meristemomyces</taxon>
    </lineage>
</organism>
<dbReference type="Pfam" id="PF08652">
    <property type="entry name" value="RAI1"/>
    <property type="match status" value="2"/>
</dbReference>
<comment type="function">
    <text evidence="5">Decapping enzyme for NAD-capped RNAs: specifically hydrolyzes the nicotinamide adenine dinucleotide (NAD) cap from a subset of RNAs by removing the entire NAD moiety from the 5'-end of an NAD-capped RNA. The NAD-cap is present at the 5'-end of some RNAs and snoRNAs. In contrast to the canonical 5'-end N7 methylguanosine (m7G) cap, the NAD cap promotes mRNA decay. Also acts as a non-canonical decapping enzyme that removes the entire cap structure of m7G capped or incompletely capped RNAs. Has decapping activity toward incomplete 5'-end m7G cap mRNAs such as unmethylated 5'-end-capped RNA (cap0), while it has no activity toward 2'-O-ribose methylated m7G cap (cap1). Also possesses RNA 5'-pyrophosphohydrolase activity by hydrolyzing the 5'-end triphosphate to release pyrophosphates. Stimulates exoribonuclease activity of Rat1, allowing it to degrade RNAs with stable secondary structure more effectively.</text>
</comment>